<evidence type="ECO:0000313" key="2">
    <source>
        <dbReference type="Proteomes" id="UP001430953"/>
    </source>
</evidence>
<organism evidence="1 2">
    <name type="scientific">Cardiocondyla obscurior</name>
    <dbReference type="NCBI Taxonomy" id="286306"/>
    <lineage>
        <taxon>Eukaryota</taxon>
        <taxon>Metazoa</taxon>
        <taxon>Ecdysozoa</taxon>
        <taxon>Arthropoda</taxon>
        <taxon>Hexapoda</taxon>
        <taxon>Insecta</taxon>
        <taxon>Pterygota</taxon>
        <taxon>Neoptera</taxon>
        <taxon>Endopterygota</taxon>
        <taxon>Hymenoptera</taxon>
        <taxon>Apocrita</taxon>
        <taxon>Aculeata</taxon>
        <taxon>Formicoidea</taxon>
        <taxon>Formicidae</taxon>
        <taxon>Myrmicinae</taxon>
        <taxon>Cardiocondyla</taxon>
    </lineage>
</organism>
<accession>A0AAW2F5A2</accession>
<reference evidence="1 2" key="1">
    <citation type="submission" date="2023-03" db="EMBL/GenBank/DDBJ databases">
        <title>High recombination rates correlate with genetic variation in Cardiocondyla obscurior ants.</title>
        <authorList>
            <person name="Errbii M."/>
        </authorList>
    </citation>
    <scope>NUCLEOTIDE SEQUENCE [LARGE SCALE GENOMIC DNA]</scope>
    <source>
        <strain evidence="1">Alpha-2009</strain>
        <tissue evidence="1">Whole body</tissue>
    </source>
</reference>
<dbReference type="EMBL" id="JADYXP020000014">
    <property type="protein sequence ID" value="KAL0109886.1"/>
    <property type="molecule type" value="Genomic_DNA"/>
</dbReference>
<sequence length="100" mass="10988">MSPRSITLSVSKRTTGEKSFAPCVYHFSRPPLPASLSTLCTVISYRLIALAEPVEASSVALIPPTFFLSGREPSQPSGRHYRARFTGMRNDFGSLPPFLE</sequence>
<protein>
    <submittedName>
        <fullName evidence="1">Uncharacterized protein</fullName>
    </submittedName>
</protein>
<dbReference type="Proteomes" id="UP001430953">
    <property type="component" value="Unassembled WGS sequence"/>
</dbReference>
<proteinExistence type="predicted"/>
<name>A0AAW2F5A2_9HYME</name>
<dbReference type="AlphaFoldDB" id="A0AAW2F5A2"/>
<keyword evidence="2" id="KW-1185">Reference proteome</keyword>
<gene>
    <name evidence="1" type="ORF">PUN28_013490</name>
</gene>
<evidence type="ECO:0000313" key="1">
    <source>
        <dbReference type="EMBL" id="KAL0109886.1"/>
    </source>
</evidence>
<comment type="caution">
    <text evidence="1">The sequence shown here is derived from an EMBL/GenBank/DDBJ whole genome shotgun (WGS) entry which is preliminary data.</text>
</comment>